<dbReference type="EMBL" id="QGKX02000996">
    <property type="protein sequence ID" value="KAF3558030.1"/>
    <property type="molecule type" value="Genomic_DNA"/>
</dbReference>
<protein>
    <submittedName>
        <fullName evidence="1">Uncharacterized protein</fullName>
    </submittedName>
</protein>
<reference evidence="1" key="1">
    <citation type="submission" date="2019-12" db="EMBL/GenBank/DDBJ databases">
        <title>Genome sequencing and annotation of Brassica cretica.</title>
        <authorList>
            <person name="Studholme D.J."/>
            <person name="Sarris P."/>
        </authorList>
    </citation>
    <scope>NUCLEOTIDE SEQUENCE</scope>
    <source>
        <strain evidence="1">PFS-109/04</strain>
        <tissue evidence="1">Leaf</tissue>
    </source>
</reference>
<dbReference type="Proteomes" id="UP000712600">
    <property type="component" value="Unassembled WGS sequence"/>
</dbReference>
<proteinExistence type="predicted"/>
<sequence>MRRLDGDSSVFCRLRSERNDGEGDDSLGLLTVSPLSSLIFAVRGTVETNHDRRLSET</sequence>
<gene>
    <name evidence="1" type="ORF">F2Q69_00016987</name>
</gene>
<evidence type="ECO:0000313" key="2">
    <source>
        <dbReference type="Proteomes" id="UP000712600"/>
    </source>
</evidence>
<organism evidence="1 2">
    <name type="scientific">Brassica cretica</name>
    <name type="common">Mustard</name>
    <dbReference type="NCBI Taxonomy" id="69181"/>
    <lineage>
        <taxon>Eukaryota</taxon>
        <taxon>Viridiplantae</taxon>
        <taxon>Streptophyta</taxon>
        <taxon>Embryophyta</taxon>
        <taxon>Tracheophyta</taxon>
        <taxon>Spermatophyta</taxon>
        <taxon>Magnoliopsida</taxon>
        <taxon>eudicotyledons</taxon>
        <taxon>Gunneridae</taxon>
        <taxon>Pentapetalae</taxon>
        <taxon>rosids</taxon>
        <taxon>malvids</taxon>
        <taxon>Brassicales</taxon>
        <taxon>Brassicaceae</taxon>
        <taxon>Brassiceae</taxon>
        <taxon>Brassica</taxon>
    </lineage>
</organism>
<comment type="caution">
    <text evidence="1">The sequence shown here is derived from an EMBL/GenBank/DDBJ whole genome shotgun (WGS) entry which is preliminary data.</text>
</comment>
<evidence type="ECO:0000313" key="1">
    <source>
        <dbReference type="EMBL" id="KAF3558030.1"/>
    </source>
</evidence>
<accession>A0A8S9R589</accession>
<name>A0A8S9R589_BRACR</name>
<dbReference type="AlphaFoldDB" id="A0A8S9R589"/>